<dbReference type="PANTHER" id="PTHR11125:SF7">
    <property type="entry name" value="TRANSCRIPTION ELONGATION FACTOR SPT5"/>
    <property type="match status" value="1"/>
</dbReference>
<evidence type="ECO:0000256" key="2">
    <source>
        <dbReference type="ARBA" id="ARBA00024691"/>
    </source>
</evidence>
<comment type="function">
    <text evidence="2">The SPT4-SPT5 complex mediates both activation and inhibition of transcription elongation, and plays a role in pre-mRNA processing. This complex seems to be important for the stability of the RNA polymerase II elongation machinery on the chromatin template but not for the inherent ability of this machinery to translocate down the gene.</text>
</comment>
<name>A0A8H5C8Z8_9AGAR</name>
<feature type="region of interest" description="Disordered" evidence="6">
    <location>
        <begin position="689"/>
        <end position="710"/>
    </location>
</feature>
<dbReference type="GO" id="GO:0006368">
    <property type="term" value="P:transcription elongation by RNA polymerase II"/>
    <property type="evidence" value="ECO:0007669"/>
    <property type="project" value="TreeGrafter"/>
</dbReference>
<evidence type="ECO:0000313" key="9">
    <source>
        <dbReference type="Proteomes" id="UP000518752"/>
    </source>
</evidence>
<evidence type="ECO:0000256" key="5">
    <source>
        <dbReference type="SAM" id="Coils"/>
    </source>
</evidence>
<dbReference type="GO" id="GO:0032044">
    <property type="term" value="C:DSIF complex"/>
    <property type="evidence" value="ECO:0007669"/>
    <property type="project" value="TreeGrafter"/>
</dbReference>
<evidence type="ECO:0000313" key="8">
    <source>
        <dbReference type="EMBL" id="KAF5337470.1"/>
    </source>
</evidence>
<protein>
    <recommendedName>
        <fullName evidence="3">Chromatin elongation factor SPT5</fullName>
    </recommendedName>
    <alternativeName>
        <fullName evidence="4">Chromatin elongation factor spt5</fullName>
    </alternativeName>
</protein>
<proteinExistence type="predicted"/>
<dbReference type="EMBL" id="JAACJN010000619">
    <property type="protein sequence ID" value="KAF5337470.1"/>
    <property type="molecule type" value="Genomic_DNA"/>
</dbReference>
<dbReference type="PANTHER" id="PTHR11125">
    <property type="entry name" value="SUPPRESSOR OF TY 5"/>
    <property type="match status" value="1"/>
</dbReference>
<dbReference type="GO" id="GO:0006357">
    <property type="term" value="P:regulation of transcription by RNA polymerase II"/>
    <property type="evidence" value="ECO:0007669"/>
    <property type="project" value="InterPro"/>
</dbReference>
<feature type="domain" description="KOW" evidence="7">
    <location>
        <begin position="537"/>
        <end position="564"/>
    </location>
</feature>
<sequence length="882" mass="99284">MNKDDSSDEYESDDIAGEDTDGEQGYKLTSKRPRLETMDDGQYHQGNHTQNAKQTFFNKLLEDLTQKYGHGGSKSRTVPTEEILETLPVGATLGRCLKTDDWRLWRVKCQVGKEYDVLYQVLSKHEFLSKELRSAFFNPRNPGTIYLEAQLCREDNVTSLYHTLRTLHSVRIRTLTLVPEEDTAACLHIHDAHREVVATPREWVTIKRGLYKGDVGVVIREFDDLGGVQGSEIALVPRLSMSPSTFGKRRVPNSSSFKRPPPALFNPLSCAQDGLRKTDEGYTFGRWTFANGLLLKRFHNSSLTPARIMPSGLLSLFQESKHPLVCSTNMPIPREWRFEIGERVLIKGAIPATILETNAENQTVDGSYVVDTPEGHHVVSPLALEKIVSPGDYAEITAGEFAGRSGFVVARNLTLLSIATGRFDSEPDLWAHVNSVKLTTPSVAPIVTEPWIDLEVKIKSGPFAASKAIVKHVQPDMRGSLRVAVYVPQIFQTFDVDVFNLAEFQTGQFLFDFQPLMAHQQRFRIMPELRAMRTGRVPWLGMKVDIVAGEYKGTRGYVRDVNRYCFNPKTPRRSSELTLAVERLVMSAGASNQLIPVDYDQVRYHRTSFKLAEIFRLSKAQSFYQPMTAVPAFNNYSLSLEIPEDPIDAGSGTPLPTEFERAHIFTGAWSPNSPLPEWDRIPWDSDDVPTLDSCDRPVSNPSAPRSNEVAEPPHWILHPSLIGVAIRVDIRGGPFDTAKKKCGHFVRTKVDSGIVTPMGMDARGIFSAISPSKIFKFHERPKPTSERSLMVVIEGPHTGKFVRSKTLKNAKFIALVVDRSSESLERASEEILELDRDEVELVEERAHERRYMNGVLKDIRDRWRVSKPEIRIYLKAIANANA</sequence>
<evidence type="ECO:0000256" key="3">
    <source>
        <dbReference type="ARBA" id="ARBA00029865"/>
    </source>
</evidence>
<organism evidence="8 9">
    <name type="scientific">Collybiopsis confluens</name>
    <dbReference type="NCBI Taxonomy" id="2823264"/>
    <lineage>
        <taxon>Eukaryota</taxon>
        <taxon>Fungi</taxon>
        <taxon>Dikarya</taxon>
        <taxon>Basidiomycota</taxon>
        <taxon>Agaricomycotina</taxon>
        <taxon>Agaricomycetes</taxon>
        <taxon>Agaricomycetidae</taxon>
        <taxon>Agaricales</taxon>
        <taxon>Marasmiineae</taxon>
        <taxon>Omphalotaceae</taxon>
        <taxon>Collybiopsis</taxon>
    </lineage>
</organism>
<reference evidence="8 9" key="1">
    <citation type="journal article" date="2020" name="ISME J.">
        <title>Uncovering the hidden diversity of litter-decomposition mechanisms in mushroom-forming fungi.</title>
        <authorList>
            <person name="Floudas D."/>
            <person name="Bentzer J."/>
            <person name="Ahren D."/>
            <person name="Johansson T."/>
            <person name="Persson P."/>
            <person name="Tunlid A."/>
        </authorList>
    </citation>
    <scope>NUCLEOTIDE SEQUENCE [LARGE SCALE GENOMIC DNA]</scope>
    <source>
        <strain evidence="8 9">CBS 406.79</strain>
    </source>
</reference>
<dbReference type="AlphaFoldDB" id="A0A8H5C8Z8"/>
<dbReference type="InterPro" id="IPR036735">
    <property type="entry name" value="NGN_dom_sf"/>
</dbReference>
<evidence type="ECO:0000256" key="6">
    <source>
        <dbReference type="SAM" id="MobiDB-lite"/>
    </source>
</evidence>
<accession>A0A8H5C8Z8</accession>
<dbReference type="Proteomes" id="UP000518752">
    <property type="component" value="Unassembled WGS sequence"/>
</dbReference>
<feature type="domain" description="KOW" evidence="7">
    <location>
        <begin position="197"/>
        <end position="224"/>
    </location>
</feature>
<dbReference type="InterPro" id="IPR005824">
    <property type="entry name" value="KOW"/>
</dbReference>
<feature type="coiled-coil region" evidence="5">
    <location>
        <begin position="817"/>
        <end position="844"/>
    </location>
</feature>
<comment type="caution">
    <text evidence="8">The sequence shown here is derived from an EMBL/GenBank/DDBJ whole genome shotgun (WGS) entry which is preliminary data.</text>
</comment>
<evidence type="ECO:0000256" key="1">
    <source>
        <dbReference type="ARBA" id="ARBA00023163"/>
    </source>
</evidence>
<feature type="domain" description="KOW" evidence="7">
    <location>
        <begin position="449"/>
        <end position="476"/>
    </location>
</feature>
<keyword evidence="5" id="KW-0175">Coiled coil</keyword>
<dbReference type="Pfam" id="PF03439">
    <property type="entry name" value="Spt5-NGN"/>
    <property type="match status" value="1"/>
</dbReference>
<feature type="region of interest" description="Disordered" evidence="6">
    <location>
        <begin position="1"/>
        <end position="33"/>
    </location>
</feature>
<gene>
    <name evidence="8" type="ORF">D9757_015354</name>
</gene>
<dbReference type="Gene3D" id="3.30.70.940">
    <property type="entry name" value="NusG, N-terminal domain"/>
    <property type="match status" value="1"/>
</dbReference>
<evidence type="ECO:0000259" key="7">
    <source>
        <dbReference type="SMART" id="SM00739"/>
    </source>
</evidence>
<dbReference type="GO" id="GO:0032784">
    <property type="term" value="P:regulation of DNA-templated transcription elongation"/>
    <property type="evidence" value="ECO:0007669"/>
    <property type="project" value="InterPro"/>
</dbReference>
<feature type="compositionally biased region" description="Acidic residues" evidence="6">
    <location>
        <begin position="1"/>
        <end position="22"/>
    </location>
</feature>
<feature type="domain" description="KOW" evidence="7">
    <location>
        <begin position="387"/>
        <end position="414"/>
    </location>
</feature>
<dbReference type="InterPro" id="IPR005100">
    <property type="entry name" value="NGN-domain"/>
</dbReference>
<keyword evidence="1" id="KW-0804">Transcription</keyword>
<dbReference type="SMART" id="SM00739">
    <property type="entry name" value="KOW"/>
    <property type="match status" value="4"/>
</dbReference>
<dbReference type="InterPro" id="IPR039659">
    <property type="entry name" value="SPT5"/>
</dbReference>
<keyword evidence="9" id="KW-1185">Reference proteome</keyword>
<dbReference type="OrthoDB" id="3048815at2759"/>
<dbReference type="GO" id="GO:0003729">
    <property type="term" value="F:mRNA binding"/>
    <property type="evidence" value="ECO:0007669"/>
    <property type="project" value="TreeGrafter"/>
</dbReference>
<evidence type="ECO:0000256" key="4">
    <source>
        <dbReference type="ARBA" id="ARBA00031006"/>
    </source>
</evidence>